<reference evidence="1 2" key="2">
    <citation type="journal article" date="2017" name="Genome Biol.">
        <title>New reference genome sequences of hot pepper reveal the massive evolution of plant disease-resistance genes by retroduplication.</title>
        <authorList>
            <person name="Kim S."/>
            <person name="Park J."/>
            <person name="Yeom S.I."/>
            <person name="Kim Y.M."/>
            <person name="Seo E."/>
            <person name="Kim K.T."/>
            <person name="Kim M.S."/>
            <person name="Lee J.M."/>
            <person name="Cheong K."/>
            <person name="Shin H.S."/>
            <person name="Kim S.B."/>
            <person name="Han K."/>
            <person name="Lee J."/>
            <person name="Park M."/>
            <person name="Lee H.A."/>
            <person name="Lee H.Y."/>
            <person name="Lee Y."/>
            <person name="Oh S."/>
            <person name="Lee J.H."/>
            <person name="Choi E."/>
            <person name="Choi E."/>
            <person name="Lee S.E."/>
            <person name="Jeon J."/>
            <person name="Kim H."/>
            <person name="Choi G."/>
            <person name="Song H."/>
            <person name="Lee J."/>
            <person name="Lee S.C."/>
            <person name="Kwon J.K."/>
            <person name="Lee H.Y."/>
            <person name="Koo N."/>
            <person name="Hong Y."/>
            <person name="Kim R.W."/>
            <person name="Kang W.H."/>
            <person name="Huh J.H."/>
            <person name="Kang B.C."/>
            <person name="Yang T.J."/>
            <person name="Lee Y.H."/>
            <person name="Bennetzen J.L."/>
            <person name="Choi D."/>
        </authorList>
    </citation>
    <scope>NUCLEOTIDE SEQUENCE [LARGE SCALE GENOMIC DNA]</scope>
    <source>
        <strain evidence="2">cv. CM334</strain>
    </source>
</reference>
<evidence type="ECO:0000313" key="1">
    <source>
        <dbReference type="EMBL" id="PHT70448.1"/>
    </source>
</evidence>
<dbReference type="SUPFAM" id="SSF56672">
    <property type="entry name" value="DNA/RNA polymerases"/>
    <property type="match status" value="1"/>
</dbReference>
<dbReference type="EMBL" id="AYRZ02000010">
    <property type="protein sequence ID" value="PHT70448.1"/>
    <property type="molecule type" value="Genomic_DNA"/>
</dbReference>
<accession>A0A2G2YL28</accession>
<reference evidence="1 2" key="1">
    <citation type="journal article" date="2014" name="Nat. Genet.">
        <title>Genome sequence of the hot pepper provides insights into the evolution of pungency in Capsicum species.</title>
        <authorList>
            <person name="Kim S."/>
            <person name="Park M."/>
            <person name="Yeom S.I."/>
            <person name="Kim Y.M."/>
            <person name="Lee J.M."/>
            <person name="Lee H.A."/>
            <person name="Seo E."/>
            <person name="Choi J."/>
            <person name="Cheong K."/>
            <person name="Kim K.T."/>
            <person name="Jung K."/>
            <person name="Lee G.W."/>
            <person name="Oh S.K."/>
            <person name="Bae C."/>
            <person name="Kim S.B."/>
            <person name="Lee H.Y."/>
            <person name="Kim S.Y."/>
            <person name="Kim M.S."/>
            <person name="Kang B.C."/>
            <person name="Jo Y.D."/>
            <person name="Yang H.B."/>
            <person name="Jeong H.J."/>
            <person name="Kang W.H."/>
            <person name="Kwon J.K."/>
            <person name="Shin C."/>
            <person name="Lim J.Y."/>
            <person name="Park J.H."/>
            <person name="Huh J.H."/>
            <person name="Kim J.S."/>
            <person name="Kim B.D."/>
            <person name="Cohen O."/>
            <person name="Paran I."/>
            <person name="Suh M.C."/>
            <person name="Lee S.B."/>
            <person name="Kim Y.K."/>
            <person name="Shin Y."/>
            <person name="Noh S.J."/>
            <person name="Park J."/>
            <person name="Seo Y.S."/>
            <person name="Kwon S.Y."/>
            <person name="Kim H.A."/>
            <person name="Park J.M."/>
            <person name="Kim H.J."/>
            <person name="Choi S.B."/>
            <person name="Bosland P.W."/>
            <person name="Reeves G."/>
            <person name="Jo S.H."/>
            <person name="Lee B.W."/>
            <person name="Cho H.T."/>
            <person name="Choi H.S."/>
            <person name="Lee M.S."/>
            <person name="Yu Y."/>
            <person name="Do Choi Y."/>
            <person name="Park B.S."/>
            <person name="van Deynze A."/>
            <person name="Ashrafi H."/>
            <person name="Hill T."/>
            <person name="Kim W.T."/>
            <person name="Pai H.S."/>
            <person name="Ahn H.K."/>
            <person name="Yeam I."/>
            <person name="Giovannoni J.J."/>
            <person name="Rose J.K."/>
            <person name="Sorensen I."/>
            <person name="Lee S.J."/>
            <person name="Kim R.W."/>
            <person name="Choi I.Y."/>
            <person name="Choi B.S."/>
            <person name="Lim J.S."/>
            <person name="Lee Y.H."/>
            <person name="Choi D."/>
        </authorList>
    </citation>
    <scope>NUCLEOTIDE SEQUENCE [LARGE SCALE GENOMIC DNA]</scope>
    <source>
        <strain evidence="2">cv. CM334</strain>
    </source>
</reference>
<dbReference type="AlphaFoldDB" id="A0A2G2YL28"/>
<dbReference type="Gene3D" id="3.30.70.270">
    <property type="match status" value="1"/>
</dbReference>
<keyword evidence="2" id="KW-1185">Reference proteome</keyword>
<protein>
    <recommendedName>
        <fullName evidence="3">Reverse transcriptase/retrotransposon-derived protein RNase H-like domain-containing protein</fullName>
    </recommendedName>
</protein>
<comment type="caution">
    <text evidence="1">The sequence shown here is derived from an EMBL/GenBank/DDBJ whole genome shotgun (WGS) entry which is preliminary data.</text>
</comment>
<sequence length="68" mass="7628">MQKNSSSLGLASAKEGEGTSRLLGFMGYYRQFVKNYGILARLSTDLTKKDAFIWNTTAEKAVQHLERV</sequence>
<evidence type="ECO:0008006" key="3">
    <source>
        <dbReference type="Google" id="ProtNLM"/>
    </source>
</evidence>
<organism evidence="1 2">
    <name type="scientific">Capsicum annuum</name>
    <name type="common">Capsicum pepper</name>
    <dbReference type="NCBI Taxonomy" id="4072"/>
    <lineage>
        <taxon>Eukaryota</taxon>
        <taxon>Viridiplantae</taxon>
        <taxon>Streptophyta</taxon>
        <taxon>Embryophyta</taxon>
        <taxon>Tracheophyta</taxon>
        <taxon>Spermatophyta</taxon>
        <taxon>Magnoliopsida</taxon>
        <taxon>eudicotyledons</taxon>
        <taxon>Gunneridae</taxon>
        <taxon>Pentapetalae</taxon>
        <taxon>asterids</taxon>
        <taxon>lamiids</taxon>
        <taxon>Solanales</taxon>
        <taxon>Solanaceae</taxon>
        <taxon>Solanoideae</taxon>
        <taxon>Capsiceae</taxon>
        <taxon>Capsicum</taxon>
    </lineage>
</organism>
<dbReference type="InterPro" id="IPR043502">
    <property type="entry name" value="DNA/RNA_pol_sf"/>
</dbReference>
<gene>
    <name evidence="1" type="ORF">T459_25552</name>
</gene>
<name>A0A2G2YL28_CAPAN</name>
<evidence type="ECO:0000313" key="2">
    <source>
        <dbReference type="Proteomes" id="UP000222542"/>
    </source>
</evidence>
<dbReference type="InterPro" id="IPR043128">
    <property type="entry name" value="Rev_trsase/Diguanyl_cyclase"/>
</dbReference>
<dbReference type="Gramene" id="PHT70448">
    <property type="protein sequence ID" value="PHT70448"/>
    <property type="gene ID" value="T459_25552"/>
</dbReference>
<proteinExistence type="predicted"/>
<dbReference type="Proteomes" id="UP000222542">
    <property type="component" value="Unassembled WGS sequence"/>
</dbReference>